<evidence type="ECO:0000313" key="2">
    <source>
        <dbReference type="EMBL" id="MBJ7316888.1"/>
    </source>
</evidence>
<protein>
    <submittedName>
        <fullName evidence="2">Uncharacterized protein</fullName>
    </submittedName>
</protein>
<sequence>MELSKDGKKRQRMRTFSFGTEKSQYTLEEAIKAGIKLRKEKERIYTGL</sequence>
<dbReference type="AlphaFoldDB" id="A0A8I1GF45"/>
<comment type="caution">
    <text evidence="2">The sequence shown here is derived from an EMBL/GenBank/DDBJ whole genome shotgun (WGS) entry which is preliminary data.</text>
</comment>
<reference evidence="2 4" key="1">
    <citation type="submission" date="2020-09" db="EMBL/GenBank/DDBJ databases">
        <title>Draft Genomes of Bacterial Isolates from North Pond Shallow Sediments.</title>
        <authorList>
            <person name="Kiel Reese B."/>
            <person name="Mullis M."/>
            <person name="Weisend R.E."/>
        </authorList>
    </citation>
    <scope>NUCLEOTIDE SEQUENCE</scope>
    <source>
        <strain evidence="2">KJE-2</strain>
        <strain evidence="1 4">KJE-3</strain>
    </source>
</reference>
<dbReference type="Proteomes" id="UP000655994">
    <property type="component" value="Unassembled WGS sequence"/>
</dbReference>
<evidence type="ECO:0000313" key="3">
    <source>
        <dbReference type="Proteomes" id="UP000621390"/>
    </source>
</evidence>
<dbReference type="RefSeq" id="WP_199493205.1">
    <property type="nucleotide sequence ID" value="NZ_JAEMOP010000009.1"/>
</dbReference>
<evidence type="ECO:0000313" key="4">
    <source>
        <dbReference type="Proteomes" id="UP000655994"/>
    </source>
</evidence>
<keyword evidence="4" id="KW-1185">Reference proteome</keyword>
<dbReference type="EMBL" id="JAEMOP010000009">
    <property type="protein sequence ID" value="MBJ7316888.1"/>
    <property type="molecule type" value="Genomic_DNA"/>
</dbReference>
<organism evidence="2 3">
    <name type="scientific">Idiomarina abyssalis</name>
    <dbReference type="NCBI Taxonomy" id="86102"/>
    <lineage>
        <taxon>Bacteria</taxon>
        <taxon>Pseudomonadati</taxon>
        <taxon>Pseudomonadota</taxon>
        <taxon>Gammaproteobacteria</taxon>
        <taxon>Alteromonadales</taxon>
        <taxon>Idiomarinaceae</taxon>
        <taxon>Idiomarina</taxon>
    </lineage>
</organism>
<dbReference type="Proteomes" id="UP000621390">
    <property type="component" value="Unassembled WGS sequence"/>
</dbReference>
<proteinExistence type="predicted"/>
<accession>A0A8I1GF45</accession>
<gene>
    <name evidence="1" type="ORF">JHC10_00635</name>
    <name evidence="2" type="ORF">JHC11_12905</name>
</gene>
<name>A0A8I1GF45_9GAMM</name>
<evidence type="ECO:0000313" key="1">
    <source>
        <dbReference type="EMBL" id="MBJ7265438.1"/>
    </source>
</evidence>
<dbReference type="EMBL" id="JAEMOS010000002">
    <property type="protein sequence ID" value="MBJ7265438.1"/>
    <property type="molecule type" value="Genomic_DNA"/>
</dbReference>